<dbReference type="EC" id="4.2.3.-" evidence="4"/>
<evidence type="ECO:0000256" key="3">
    <source>
        <dbReference type="ARBA" id="ARBA00022842"/>
    </source>
</evidence>
<dbReference type="Gene3D" id="1.10.600.10">
    <property type="entry name" value="Farnesyl Diphosphate Synthase"/>
    <property type="match status" value="1"/>
</dbReference>
<dbReference type="GO" id="GO:0010333">
    <property type="term" value="F:terpene synthase activity"/>
    <property type="evidence" value="ECO:0007669"/>
    <property type="project" value="InterPro"/>
</dbReference>
<dbReference type="PANTHER" id="PTHR35201">
    <property type="entry name" value="TERPENE SYNTHASE"/>
    <property type="match status" value="1"/>
</dbReference>
<comment type="similarity">
    <text evidence="2 4">Belongs to the terpene synthase family.</text>
</comment>
<dbReference type="EMBL" id="PP848789">
    <property type="protein sequence ID" value="XCA46551.1"/>
    <property type="molecule type" value="Genomic_DNA"/>
</dbReference>
<dbReference type="InterPro" id="IPR034686">
    <property type="entry name" value="Terpene_cyclase-like_2"/>
</dbReference>
<dbReference type="AlphaFoldDB" id="A0AAU7YN84"/>
<organism evidence="5">
    <name type="scientific">Cladorrhinum flexuosum</name>
    <dbReference type="NCBI Taxonomy" id="711349"/>
    <lineage>
        <taxon>Eukaryota</taxon>
        <taxon>Fungi</taxon>
        <taxon>Dikarya</taxon>
        <taxon>Ascomycota</taxon>
        <taxon>Pezizomycotina</taxon>
        <taxon>Sordariomycetes</taxon>
        <taxon>Sordariomycetidae</taxon>
        <taxon>Sordariales</taxon>
        <taxon>Podosporaceae</taxon>
        <taxon>Cladorrhinum</taxon>
    </lineage>
</organism>
<dbReference type="GO" id="GO:0046872">
    <property type="term" value="F:metal ion binding"/>
    <property type="evidence" value="ECO:0007669"/>
    <property type="project" value="UniProtKB-KW"/>
</dbReference>
<dbReference type="SFLD" id="SFLDS00005">
    <property type="entry name" value="Isoprenoid_Synthase_Type_I"/>
    <property type="match status" value="1"/>
</dbReference>
<keyword evidence="3 4" id="KW-0460">Magnesium</keyword>
<name>A0AAU7YN84_9PEZI</name>
<evidence type="ECO:0000256" key="4">
    <source>
        <dbReference type="RuleBase" id="RU366034"/>
    </source>
</evidence>
<dbReference type="SUPFAM" id="SSF48576">
    <property type="entry name" value="Terpenoid synthases"/>
    <property type="match status" value="1"/>
</dbReference>
<protein>
    <recommendedName>
        <fullName evidence="4">Terpene synthase</fullName>
        <ecNumber evidence="4">4.2.3.-</ecNumber>
    </recommendedName>
</protein>
<dbReference type="PANTHER" id="PTHR35201:SF4">
    <property type="entry name" value="BETA-PINACENE SYNTHASE-RELATED"/>
    <property type="match status" value="1"/>
</dbReference>
<evidence type="ECO:0000256" key="1">
    <source>
        <dbReference type="ARBA" id="ARBA00001946"/>
    </source>
</evidence>
<dbReference type="Pfam" id="PF19086">
    <property type="entry name" value="Terpene_syn_C_2"/>
    <property type="match status" value="1"/>
</dbReference>
<reference evidence="5" key="1">
    <citation type="submission" date="2024-05" db="EMBL/GenBank/DDBJ databases">
        <title>Machine learning-based genome mining and functional investigation of fungal sesquiterpene synthases.</title>
        <authorList>
            <person name="Cong Z."/>
        </authorList>
    </citation>
    <scope>NUCLEOTIDE SEQUENCE</scope>
</reference>
<dbReference type="SFLD" id="SFLDG01020">
    <property type="entry name" value="Terpene_Cyclase_Like_2"/>
    <property type="match status" value="1"/>
</dbReference>
<keyword evidence="4" id="KW-0456">Lyase</keyword>
<evidence type="ECO:0000256" key="2">
    <source>
        <dbReference type="ARBA" id="ARBA00006333"/>
    </source>
</evidence>
<dbReference type="GO" id="GO:0008299">
    <property type="term" value="P:isoprenoid biosynthetic process"/>
    <property type="evidence" value="ECO:0007669"/>
    <property type="project" value="UniProtKB-ARBA"/>
</dbReference>
<proteinExistence type="inferred from homology"/>
<dbReference type="InterPro" id="IPR008949">
    <property type="entry name" value="Isoprenoid_synthase_dom_sf"/>
</dbReference>
<sequence>MGSLIHNDFLTLRPLLSNTCLRIPDLTQLFRRWPAALNPHYPNLSRRVEARLVELVPSPNTREQMRKVDLALFASLWWPTATLRRLEAVVYYSLWLFLWDDEIDGAGLEGDRGKHVDEELLGKQALEYVKFHLGVVDDMNDPEKEPVAPTKATRIAKEPAEWIRDWGHEGLVERFVVELERYMDCCVVEQKHLESGSLPSLKEYWECRMGTSAVSTYSVLTEYMVGVRLPKEIFDTEEMKIIWTEVNMNISYINDTVSLKKELTGSMYSFIPVTMKETGQDAQAIIEDVLVALETSADAFDEAAERLLNQIRDEEPRISRDVDEYIRGLKTMMTGSLYWQLAADRYGIARYIQDDNSLVIPL</sequence>
<keyword evidence="4" id="KW-0479">Metal-binding</keyword>
<evidence type="ECO:0000313" key="5">
    <source>
        <dbReference type="EMBL" id="XCA46551.1"/>
    </source>
</evidence>
<comment type="cofactor">
    <cofactor evidence="1 4">
        <name>Mg(2+)</name>
        <dbReference type="ChEBI" id="CHEBI:18420"/>
    </cofactor>
</comment>
<accession>A0AAU7YN84</accession>